<dbReference type="InterPro" id="IPR036291">
    <property type="entry name" value="NAD(P)-bd_dom_sf"/>
</dbReference>
<organism evidence="1 2">
    <name type="scientific">Williamsia sterculiae</name>
    <dbReference type="NCBI Taxonomy" id="1344003"/>
    <lineage>
        <taxon>Bacteria</taxon>
        <taxon>Bacillati</taxon>
        <taxon>Actinomycetota</taxon>
        <taxon>Actinomycetes</taxon>
        <taxon>Mycobacteriales</taxon>
        <taxon>Nocardiaceae</taxon>
        <taxon>Williamsia</taxon>
    </lineage>
</organism>
<keyword evidence="2" id="KW-1185">Reference proteome</keyword>
<evidence type="ECO:0000313" key="2">
    <source>
        <dbReference type="Proteomes" id="UP000186218"/>
    </source>
</evidence>
<dbReference type="STRING" id="1344003.SAMN05445060_0851"/>
<dbReference type="AlphaFoldDB" id="A0A1N7DRX2"/>
<evidence type="ECO:0008006" key="3">
    <source>
        <dbReference type="Google" id="ProtNLM"/>
    </source>
</evidence>
<accession>A0A1N7DRX2</accession>
<dbReference type="RefSeq" id="WP_076476842.1">
    <property type="nucleotide sequence ID" value="NZ_FTNT01000002.1"/>
</dbReference>
<reference evidence="1 2" key="1">
    <citation type="submission" date="2017-01" db="EMBL/GenBank/DDBJ databases">
        <authorList>
            <person name="Mah S.A."/>
            <person name="Swanson W.J."/>
            <person name="Moy G.W."/>
            <person name="Vacquier V.D."/>
        </authorList>
    </citation>
    <scope>NUCLEOTIDE SEQUENCE [LARGE SCALE GENOMIC DNA]</scope>
    <source>
        <strain evidence="1 2">CPCC 203464</strain>
    </source>
</reference>
<name>A0A1N7DRX2_9NOCA</name>
<sequence length="98" mass="10656">MNNTDVILVVMDDTERSRRVAEKYWAAGHPVALIGRSVKTVVPMLAHHRHRTWVAVVDPTDDAQIDEAIERVGDHLGPVAMIVDPGNLLRATAALAAA</sequence>
<protein>
    <recommendedName>
        <fullName evidence="3">Short chain dehydrogenase</fullName>
    </recommendedName>
</protein>
<gene>
    <name evidence="1" type="ORF">SAMN05445060_0851</name>
</gene>
<dbReference type="OrthoDB" id="4381111at2"/>
<dbReference type="SUPFAM" id="SSF51735">
    <property type="entry name" value="NAD(P)-binding Rossmann-fold domains"/>
    <property type="match status" value="1"/>
</dbReference>
<evidence type="ECO:0000313" key="1">
    <source>
        <dbReference type="EMBL" id="SIR78491.1"/>
    </source>
</evidence>
<dbReference type="Proteomes" id="UP000186218">
    <property type="component" value="Unassembled WGS sequence"/>
</dbReference>
<dbReference type="EMBL" id="FTNT01000002">
    <property type="protein sequence ID" value="SIR78491.1"/>
    <property type="molecule type" value="Genomic_DNA"/>
</dbReference>
<proteinExistence type="predicted"/>